<evidence type="ECO:0000256" key="2">
    <source>
        <dbReference type="ARBA" id="ARBA00022670"/>
    </source>
</evidence>
<protein>
    <submittedName>
        <fullName evidence="8">S41 family peptidase</fullName>
    </submittedName>
</protein>
<evidence type="ECO:0000256" key="4">
    <source>
        <dbReference type="ARBA" id="ARBA00022825"/>
    </source>
</evidence>
<dbReference type="Gene3D" id="3.90.226.10">
    <property type="entry name" value="2-enoyl-CoA Hydratase, Chain A, domain 1"/>
    <property type="match status" value="1"/>
</dbReference>
<dbReference type="InterPro" id="IPR001478">
    <property type="entry name" value="PDZ"/>
</dbReference>
<dbReference type="Gene3D" id="2.30.42.10">
    <property type="match status" value="1"/>
</dbReference>
<keyword evidence="9" id="KW-1185">Reference proteome</keyword>
<keyword evidence="2 5" id="KW-0645">Protease</keyword>
<dbReference type="InterPro" id="IPR036034">
    <property type="entry name" value="PDZ_sf"/>
</dbReference>
<feature type="domain" description="PDZ" evidence="7">
    <location>
        <begin position="97"/>
        <end position="167"/>
    </location>
</feature>
<proteinExistence type="inferred from homology"/>
<keyword evidence="6" id="KW-1133">Transmembrane helix</keyword>
<dbReference type="SUPFAM" id="SSF52096">
    <property type="entry name" value="ClpP/crotonase"/>
    <property type="match status" value="1"/>
</dbReference>
<evidence type="ECO:0000313" key="9">
    <source>
        <dbReference type="Proteomes" id="UP000779049"/>
    </source>
</evidence>
<feature type="transmembrane region" description="Helical" evidence="6">
    <location>
        <begin position="12"/>
        <end position="31"/>
    </location>
</feature>
<dbReference type="PROSITE" id="PS50106">
    <property type="entry name" value="PDZ"/>
    <property type="match status" value="1"/>
</dbReference>
<dbReference type="Pfam" id="PF17820">
    <property type="entry name" value="PDZ_6"/>
    <property type="match status" value="1"/>
</dbReference>
<name>A0ABS7L827_9FIRM</name>
<reference evidence="8 9" key="1">
    <citation type="journal article" date="2020" name="New Microbes New Infect">
        <title>Sellimonas caecigallum sp. nov., description and genome sequence of a new member of the Sellimonas genus isolated from the cecum of feral chicken.</title>
        <authorList>
            <person name="Wongkuna S."/>
            <person name="Ghimire S."/>
            <person name="Antony L."/>
            <person name="Chankhamhaengdecha S."/>
            <person name="Janvilisri T."/>
            <person name="Scaria J."/>
        </authorList>
    </citation>
    <scope>NUCLEOTIDE SEQUENCE [LARGE SCALE GENOMIC DNA]</scope>
    <source>
        <strain evidence="8 9">SW451</strain>
    </source>
</reference>
<keyword evidence="3 5" id="KW-0378">Hydrolase</keyword>
<dbReference type="PANTHER" id="PTHR32060:SF30">
    <property type="entry name" value="CARBOXY-TERMINAL PROCESSING PROTEASE CTPA"/>
    <property type="match status" value="1"/>
</dbReference>
<dbReference type="SUPFAM" id="SSF50156">
    <property type="entry name" value="PDZ domain-like"/>
    <property type="match status" value="1"/>
</dbReference>
<keyword evidence="6" id="KW-0812">Transmembrane</keyword>
<evidence type="ECO:0000256" key="3">
    <source>
        <dbReference type="ARBA" id="ARBA00022801"/>
    </source>
</evidence>
<organism evidence="8 9">
    <name type="scientific">Sellimonas caecigallum</name>
    <dbReference type="NCBI Taxonomy" id="2592333"/>
    <lineage>
        <taxon>Bacteria</taxon>
        <taxon>Bacillati</taxon>
        <taxon>Bacillota</taxon>
        <taxon>Clostridia</taxon>
        <taxon>Lachnospirales</taxon>
        <taxon>Lachnospiraceae</taxon>
        <taxon>Sellimonas</taxon>
    </lineage>
</organism>
<evidence type="ECO:0000256" key="6">
    <source>
        <dbReference type="SAM" id="Phobius"/>
    </source>
</evidence>
<dbReference type="InterPro" id="IPR041489">
    <property type="entry name" value="PDZ_6"/>
</dbReference>
<dbReference type="CDD" id="cd06782">
    <property type="entry name" value="cpPDZ_CPP-like"/>
    <property type="match status" value="1"/>
</dbReference>
<dbReference type="EMBL" id="VIRV01000012">
    <property type="protein sequence ID" value="MBY0759225.1"/>
    <property type="molecule type" value="Genomic_DNA"/>
</dbReference>
<comment type="caution">
    <text evidence="8">The sequence shown here is derived from an EMBL/GenBank/DDBJ whole genome shotgun (WGS) entry which is preliminary data.</text>
</comment>
<evidence type="ECO:0000259" key="7">
    <source>
        <dbReference type="PROSITE" id="PS50106"/>
    </source>
</evidence>
<evidence type="ECO:0000256" key="1">
    <source>
        <dbReference type="ARBA" id="ARBA00009179"/>
    </source>
</evidence>
<dbReference type="NCBIfam" id="TIGR00225">
    <property type="entry name" value="prc"/>
    <property type="match status" value="1"/>
</dbReference>
<gene>
    <name evidence="8" type="ORF">FLB61_09025</name>
</gene>
<evidence type="ECO:0000313" key="8">
    <source>
        <dbReference type="EMBL" id="MBY0759225.1"/>
    </source>
</evidence>
<dbReference type="CDD" id="cd07560">
    <property type="entry name" value="Peptidase_S41_CPP"/>
    <property type="match status" value="1"/>
</dbReference>
<dbReference type="InterPro" id="IPR029045">
    <property type="entry name" value="ClpP/crotonase-like_dom_sf"/>
</dbReference>
<evidence type="ECO:0000256" key="5">
    <source>
        <dbReference type="RuleBase" id="RU004404"/>
    </source>
</evidence>
<dbReference type="SMART" id="SM00228">
    <property type="entry name" value="PDZ"/>
    <property type="match status" value="1"/>
</dbReference>
<dbReference type="SMART" id="SM00245">
    <property type="entry name" value="TSPc"/>
    <property type="match status" value="1"/>
</dbReference>
<dbReference type="PANTHER" id="PTHR32060">
    <property type="entry name" value="TAIL-SPECIFIC PROTEASE"/>
    <property type="match status" value="1"/>
</dbReference>
<dbReference type="InterPro" id="IPR005151">
    <property type="entry name" value="Tail-specific_protease"/>
</dbReference>
<comment type="similarity">
    <text evidence="1 5">Belongs to the peptidase S41A family.</text>
</comment>
<keyword evidence="6" id="KW-0472">Membrane</keyword>
<accession>A0ABS7L827</accession>
<sequence length="394" mass="43178">MRHKRTFVKGALYGALAAFLTCAVIFTGLILTGKISIYTGAISAGTAKKAQQLERLIESQYLYPEDIKENTQQDLSLKGYVASLGDPYSSYYNQEETKELLQSSEGEYAGIGALMSQDPETGEIKVEEVYEDSPAKKAGMKKGDIFYAIDGEALEEEPLSDVVSKVKGEEGTKVTITVLRESNKVELEITRGIVENHTVTAEMKDDGIGYLKISEFDNVTYKQFQDGLSELEEQGMKGLVVDLRDNPGGNLTTVCEILDLILPEGTIVYTEDKNGKRIDTEKSDEEHQFTKPLAVLVNGNSASASEIFTGAVQDYEVGTIVGTKTFGKGIVQTIFPLRDGSSVKLTTAQYFTPDGRSIHKKGITPDVEVEYEKAENGTDNQLEKALDVIKGEIK</sequence>
<dbReference type="Pfam" id="PF03572">
    <property type="entry name" value="Peptidase_S41"/>
    <property type="match status" value="1"/>
</dbReference>
<dbReference type="Proteomes" id="UP000779049">
    <property type="component" value="Unassembled WGS sequence"/>
</dbReference>
<dbReference type="InterPro" id="IPR004447">
    <property type="entry name" value="Peptidase_S41A"/>
</dbReference>
<keyword evidence="4 5" id="KW-0720">Serine protease</keyword>